<reference evidence="4 5" key="1">
    <citation type="journal article" date="2019" name="Emerg. Microbes Infect.">
        <title>Comprehensive subspecies identification of 175 nontuberculous mycobacteria species based on 7547 genomic profiles.</title>
        <authorList>
            <person name="Matsumoto Y."/>
            <person name="Kinjo T."/>
            <person name="Motooka D."/>
            <person name="Nabeya D."/>
            <person name="Jung N."/>
            <person name="Uechi K."/>
            <person name="Horii T."/>
            <person name="Iida T."/>
            <person name="Fujita J."/>
            <person name="Nakamura S."/>
        </authorList>
    </citation>
    <scope>NUCLEOTIDE SEQUENCE [LARGE SCALE GENOMIC DNA]</scope>
    <source>
        <strain evidence="4 5">JCM 6367</strain>
    </source>
</reference>
<accession>A0A7I7U009</accession>
<dbReference type="Gene3D" id="3.40.50.720">
    <property type="entry name" value="NAD(P)-binding Rossmann-like Domain"/>
    <property type="match status" value="1"/>
</dbReference>
<dbReference type="Proteomes" id="UP000466554">
    <property type="component" value="Chromosome"/>
</dbReference>
<evidence type="ECO:0000256" key="2">
    <source>
        <dbReference type="SAM" id="Phobius"/>
    </source>
</evidence>
<gene>
    <name evidence="4" type="ORF">MPRF_15030</name>
</gene>
<feature type="transmembrane region" description="Helical" evidence="2">
    <location>
        <begin position="12"/>
        <end position="31"/>
    </location>
</feature>
<dbReference type="Pfam" id="PF03807">
    <property type="entry name" value="F420_oxidored"/>
    <property type="match status" value="1"/>
</dbReference>
<protein>
    <submittedName>
        <fullName evidence="4">3-hydroxyisobutyrate dehydrogenase</fullName>
    </submittedName>
</protein>
<dbReference type="EMBL" id="AP022598">
    <property type="protein sequence ID" value="BBY74604.1"/>
    <property type="molecule type" value="Genomic_DNA"/>
</dbReference>
<dbReference type="InterPro" id="IPR051267">
    <property type="entry name" value="STEAP_metalloreductase"/>
</dbReference>
<name>A0A7I7U009_MYCPF</name>
<keyword evidence="1" id="KW-0560">Oxidoreductase</keyword>
<proteinExistence type="predicted"/>
<evidence type="ECO:0000313" key="4">
    <source>
        <dbReference type="EMBL" id="BBY74604.1"/>
    </source>
</evidence>
<keyword evidence="2" id="KW-0812">Transmembrane</keyword>
<evidence type="ECO:0000256" key="1">
    <source>
        <dbReference type="ARBA" id="ARBA00023002"/>
    </source>
</evidence>
<organism evidence="4 5">
    <name type="scientific">Mycolicibacterium parafortuitum</name>
    <name type="common">Mycobacterium parafortuitum</name>
    <dbReference type="NCBI Taxonomy" id="39692"/>
    <lineage>
        <taxon>Bacteria</taxon>
        <taxon>Bacillati</taxon>
        <taxon>Actinomycetota</taxon>
        <taxon>Actinomycetes</taxon>
        <taxon>Mycobacteriales</taxon>
        <taxon>Mycobacteriaceae</taxon>
        <taxon>Mycolicibacterium</taxon>
    </lineage>
</organism>
<dbReference type="GO" id="GO:0016491">
    <property type="term" value="F:oxidoreductase activity"/>
    <property type="evidence" value="ECO:0007669"/>
    <property type="project" value="UniProtKB-KW"/>
</dbReference>
<dbReference type="AlphaFoldDB" id="A0A7I7U009"/>
<feature type="domain" description="Pyrroline-5-carboxylate reductase catalytic N-terminal" evidence="3">
    <location>
        <begin position="12"/>
        <end position="102"/>
    </location>
</feature>
<sequence length="245" mass="25578">MFTLGSMESLSIGVIGAGLIGGTLAVHLAGLGHRVRIANSKDPSTLTQFAGVERLTPSWAADAAAGADVVIVSVPENRVAALCAQLAPKLTDDAVVIDTGNYYPNRDGRIDELDNGTPDSVWVAGLLGRPVYKAFNSIIASSLKHNGTHDRAGRIGLAVAGPAGPGKDTVFGLVDQLGFEPVDAGPLADSWRQQPGTPSYCQDFDADRLRAALAATTSDGIAEYHRRRDRITDFAAAAADVAARM</sequence>
<evidence type="ECO:0000259" key="3">
    <source>
        <dbReference type="Pfam" id="PF03807"/>
    </source>
</evidence>
<dbReference type="PANTHER" id="PTHR14239">
    <property type="entry name" value="DUDULIN-RELATED"/>
    <property type="match status" value="1"/>
</dbReference>
<dbReference type="SUPFAM" id="SSF51735">
    <property type="entry name" value="NAD(P)-binding Rossmann-fold domains"/>
    <property type="match status" value="1"/>
</dbReference>
<keyword evidence="2" id="KW-0472">Membrane</keyword>
<evidence type="ECO:0000313" key="5">
    <source>
        <dbReference type="Proteomes" id="UP000466554"/>
    </source>
</evidence>
<dbReference type="InterPro" id="IPR036291">
    <property type="entry name" value="NAD(P)-bd_dom_sf"/>
</dbReference>
<keyword evidence="2" id="KW-1133">Transmembrane helix</keyword>
<dbReference type="InterPro" id="IPR028939">
    <property type="entry name" value="P5C_Rdtase_cat_N"/>
</dbReference>